<name>A0A0F8W1U6_9ZZZZ</name>
<protein>
    <submittedName>
        <fullName evidence="1">Uncharacterized protein</fullName>
    </submittedName>
</protein>
<proteinExistence type="predicted"/>
<sequence>MEITDDEIVAAINAKTSDGKGVIDEVSVSLASVTDDQGNNFPIALWHVAIVTHAFYKGMNSFEQLAASLEGQFDKILYSLNAEDLQQKMFKIRRAFHHQKSNSFDPIFVEEIHEDFLIAINDSTGELFKFSFDEGDEGIKFGDPVKVRKTFEVI</sequence>
<comment type="caution">
    <text evidence="1">The sequence shown here is derived from an EMBL/GenBank/DDBJ whole genome shotgun (WGS) entry which is preliminary data.</text>
</comment>
<gene>
    <name evidence="1" type="ORF">LCGC14_3122590</name>
</gene>
<dbReference type="AlphaFoldDB" id="A0A0F8W1U6"/>
<feature type="non-terminal residue" evidence="1">
    <location>
        <position position="154"/>
    </location>
</feature>
<reference evidence="1" key="1">
    <citation type="journal article" date="2015" name="Nature">
        <title>Complex archaea that bridge the gap between prokaryotes and eukaryotes.</title>
        <authorList>
            <person name="Spang A."/>
            <person name="Saw J.H."/>
            <person name="Jorgensen S.L."/>
            <person name="Zaremba-Niedzwiedzka K."/>
            <person name="Martijn J."/>
            <person name="Lind A.E."/>
            <person name="van Eijk R."/>
            <person name="Schleper C."/>
            <person name="Guy L."/>
            <person name="Ettema T.J."/>
        </authorList>
    </citation>
    <scope>NUCLEOTIDE SEQUENCE</scope>
</reference>
<organism evidence="1">
    <name type="scientific">marine sediment metagenome</name>
    <dbReference type="NCBI Taxonomy" id="412755"/>
    <lineage>
        <taxon>unclassified sequences</taxon>
        <taxon>metagenomes</taxon>
        <taxon>ecological metagenomes</taxon>
    </lineage>
</organism>
<dbReference type="EMBL" id="LAZR01067895">
    <property type="protein sequence ID" value="KKK50682.1"/>
    <property type="molecule type" value="Genomic_DNA"/>
</dbReference>
<accession>A0A0F8W1U6</accession>
<evidence type="ECO:0000313" key="1">
    <source>
        <dbReference type="EMBL" id="KKK50682.1"/>
    </source>
</evidence>